<proteinExistence type="predicted"/>
<dbReference type="InterPro" id="IPR058154">
    <property type="entry name" value="Bxb1_TTP-like"/>
</dbReference>
<evidence type="ECO:0008006" key="3">
    <source>
        <dbReference type="Google" id="ProtNLM"/>
    </source>
</evidence>
<comment type="caution">
    <text evidence="1">The sequence shown here is derived from an EMBL/GenBank/DDBJ whole genome shotgun (WGS) entry which is preliminary data.</text>
</comment>
<protein>
    <recommendedName>
        <fullName evidence="3">Phage tail protein</fullName>
    </recommendedName>
</protein>
<reference evidence="1 2" key="1">
    <citation type="submission" date="2017-10" db="EMBL/GenBank/DDBJ databases">
        <title>Bifidobacterium xylocopum sp. nov. and Bifidobacterium aemilianum sp. nov., from the carpenter bee (Xylocopa violacea) digestive tract.</title>
        <authorList>
            <person name="Alberoni D."/>
            <person name="Baffoni L."/>
            <person name="Di Gioia D."/>
            <person name="Gaggia F."/>
            <person name="Biavati B."/>
        </authorList>
    </citation>
    <scope>NUCLEOTIDE SEQUENCE [LARGE SCALE GENOMIC DNA]</scope>
    <source>
        <strain evidence="1 2">XV10</strain>
    </source>
</reference>
<evidence type="ECO:0000313" key="2">
    <source>
        <dbReference type="Proteomes" id="UP000252530"/>
    </source>
</evidence>
<keyword evidence="2" id="KW-1185">Reference proteome</keyword>
<organism evidence="1 2">
    <name type="scientific">Bifidobacterium aemilianum</name>
    <dbReference type="NCBI Taxonomy" id="2493120"/>
    <lineage>
        <taxon>Bacteria</taxon>
        <taxon>Bacillati</taxon>
        <taxon>Actinomycetota</taxon>
        <taxon>Actinomycetes</taxon>
        <taxon>Bifidobacteriales</taxon>
        <taxon>Bifidobacteriaceae</taxon>
        <taxon>Bifidobacterium</taxon>
    </lineage>
</organism>
<evidence type="ECO:0000313" key="1">
    <source>
        <dbReference type="EMBL" id="RBP98459.1"/>
    </source>
</evidence>
<dbReference type="EMBL" id="PDCG01000001">
    <property type="protein sequence ID" value="RBP98459.1"/>
    <property type="molecule type" value="Genomic_DNA"/>
</dbReference>
<sequence>MAKGKNNKNNVSLGKPMVAGVIYRAPAGTKVPTDATTPLSDDFTSLGFVAEDGITNATDTDTTEVKEMGGGTVVKEISSYGETYQFVLLETNGETLKVRYGDGNVTVDGDKIKVKHTAPSADPHVYVLEIVLTGRRVKRIVIADGTLSEAGDITYSASDAIGYDVTISANPSDQIEDGSSMEYIATIAASAPATKSAKN</sequence>
<accession>A0A366KA35</accession>
<dbReference type="OrthoDB" id="4409685at2"/>
<dbReference type="RefSeq" id="WP_113859433.1">
    <property type="nucleotide sequence ID" value="NZ_PDCG01000001.1"/>
</dbReference>
<dbReference type="Pfam" id="PF25681">
    <property type="entry name" value="Phage_TTP_17"/>
    <property type="match status" value="1"/>
</dbReference>
<dbReference type="AlphaFoldDB" id="A0A366KA35"/>
<dbReference type="Proteomes" id="UP000252530">
    <property type="component" value="Unassembled WGS sequence"/>
</dbReference>
<name>A0A366KA35_9BIFI</name>
<gene>
    <name evidence="1" type="ORF">CRD60_00920</name>
</gene>